<evidence type="ECO:0000313" key="4">
    <source>
        <dbReference type="EMBL" id="SVP94724.1"/>
    </source>
</evidence>
<sequence length="206" mass="23447">MECELPTIRNESPPSTSTLVDFVNNPEFEDSDQEFSTEDVNKLRKNIMNRALEAEVEEAFSLFDRNNDNKIDFFECQAAFKALRLNPSPENIKELFKEVGKDENDTLTPTDFKTLIVSRIHTRYNSQEIEKIFNQLQDGTGKITLESLKSAVNQIGADISDNELSLMISEASSKGTYIPLEDFANLLKRSWTGDPFDLIFDSEFPS</sequence>
<reference evidence="4" key="1">
    <citation type="submission" date="2018-07" db="EMBL/GenBank/DDBJ databases">
        <authorList>
            <person name="Quirk P.G."/>
            <person name="Krulwich T.A."/>
        </authorList>
    </citation>
    <scope>NUCLEOTIDE SEQUENCE</scope>
    <source>
        <strain evidence="4">Anand</strain>
    </source>
</reference>
<dbReference type="SUPFAM" id="SSF47473">
    <property type="entry name" value="EF-hand"/>
    <property type="match status" value="1"/>
</dbReference>
<dbReference type="Gene3D" id="1.10.238.10">
    <property type="entry name" value="EF-hand"/>
    <property type="match status" value="1"/>
</dbReference>
<accession>A0A3B0MYD4</accession>
<dbReference type="SMART" id="SM00054">
    <property type="entry name" value="EFh"/>
    <property type="match status" value="3"/>
</dbReference>
<dbReference type="Pfam" id="PF13833">
    <property type="entry name" value="EF-hand_8"/>
    <property type="match status" value="1"/>
</dbReference>
<dbReference type="AlphaFoldDB" id="A0A3B0MYD4"/>
<gene>
    <name evidence="4" type="ORF">TAT_000360600</name>
    <name evidence="5" type="ORF">TAV_000360600</name>
</gene>
<dbReference type="EMBL" id="UIVT01000004">
    <property type="protein sequence ID" value="SVP94724.1"/>
    <property type="molecule type" value="Genomic_DNA"/>
</dbReference>
<evidence type="ECO:0000256" key="1">
    <source>
        <dbReference type="ARBA" id="ARBA00022737"/>
    </source>
</evidence>
<protein>
    <submittedName>
        <fullName evidence="4">Centrosome protein (Centrin), putative</fullName>
    </submittedName>
</protein>
<evidence type="ECO:0000313" key="5">
    <source>
        <dbReference type="EMBL" id="SVP95445.1"/>
    </source>
</evidence>
<evidence type="ECO:0000259" key="3">
    <source>
        <dbReference type="PROSITE" id="PS50222"/>
    </source>
</evidence>
<organism evidence="4">
    <name type="scientific">Theileria annulata</name>
    <dbReference type="NCBI Taxonomy" id="5874"/>
    <lineage>
        <taxon>Eukaryota</taxon>
        <taxon>Sar</taxon>
        <taxon>Alveolata</taxon>
        <taxon>Apicomplexa</taxon>
        <taxon>Aconoidasida</taxon>
        <taxon>Piroplasmida</taxon>
        <taxon>Theileriidae</taxon>
        <taxon>Theileria</taxon>
    </lineage>
</organism>
<dbReference type="GO" id="GO:0005509">
    <property type="term" value="F:calcium ion binding"/>
    <property type="evidence" value="ECO:0007669"/>
    <property type="project" value="InterPro"/>
</dbReference>
<dbReference type="FunFam" id="1.10.238.10:FF:000001">
    <property type="entry name" value="Calmodulin 1"/>
    <property type="match status" value="1"/>
</dbReference>
<dbReference type="Pfam" id="PF13499">
    <property type="entry name" value="EF-hand_7"/>
    <property type="match status" value="1"/>
</dbReference>
<dbReference type="EMBL" id="UIVS01000004">
    <property type="protein sequence ID" value="SVP95445.1"/>
    <property type="molecule type" value="Genomic_DNA"/>
</dbReference>
<keyword evidence="1" id="KW-0677">Repeat</keyword>
<feature type="domain" description="EF-hand" evidence="3">
    <location>
        <begin position="51"/>
        <end position="86"/>
    </location>
</feature>
<dbReference type="InterPro" id="IPR011992">
    <property type="entry name" value="EF-hand-dom_pair"/>
</dbReference>
<name>A0A3B0MYD4_THEAN</name>
<proteinExistence type="predicted"/>
<dbReference type="InterPro" id="IPR050145">
    <property type="entry name" value="Centrin_CML-like"/>
</dbReference>
<keyword evidence="2" id="KW-0106">Calcium</keyword>
<dbReference type="VEuPathDB" id="PiroplasmaDB:TA10520"/>
<evidence type="ECO:0000256" key="2">
    <source>
        <dbReference type="ARBA" id="ARBA00022837"/>
    </source>
</evidence>
<dbReference type="InterPro" id="IPR002048">
    <property type="entry name" value="EF_hand_dom"/>
</dbReference>
<dbReference type="PANTHER" id="PTHR23050">
    <property type="entry name" value="CALCIUM BINDING PROTEIN"/>
    <property type="match status" value="1"/>
</dbReference>
<dbReference type="PROSITE" id="PS50222">
    <property type="entry name" value="EF_HAND_2"/>
    <property type="match status" value="1"/>
</dbReference>